<gene>
    <name evidence="10" type="ORF">L1274_001411</name>
</gene>
<dbReference type="Gene3D" id="1.10.287.130">
    <property type="match status" value="1"/>
</dbReference>
<dbReference type="InterPro" id="IPR005467">
    <property type="entry name" value="His_kinase_dom"/>
</dbReference>
<dbReference type="InterPro" id="IPR003594">
    <property type="entry name" value="HATPase_dom"/>
</dbReference>
<dbReference type="InterPro" id="IPR000014">
    <property type="entry name" value="PAS"/>
</dbReference>
<evidence type="ECO:0000256" key="5">
    <source>
        <dbReference type="ARBA" id="ARBA00022777"/>
    </source>
</evidence>
<evidence type="ECO:0000259" key="7">
    <source>
        <dbReference type="PROSITE" id="PS50109"/>
    </source>
</evidence>
<evidence type="ECO:0000256" key="3">
    <source>
        <dbReference type="ARBA" id="ARBA00022553"/>
    </source>
</evidence>
<dbReference type="Gene3D" id="3.30.450.20">
    <property type="entry name" value="PAS domain"/>
    <property type="match status" value="2"/>
</dbReference>
<dbReference type="Pfam" id="PF02518">
    <property type="entry name" value="HATPase_c"/>
    <property type="match status" value="1"/>
</dbReference>
<dbReference type="InterPro" id="IPR000700">
    <property type="entry name" value="PAS-assoc_C"/>
</dbReference>
<comment type="caution">
    <text evidence="10">The sequence shown here is derived from an EMBL/GenBank/DDBJ whole genome shotgun (WGS) entry which is preliminary data.</text>
</comment>
<dbReference type="SMART" id="SM00387">
    <property type="entry name" value="HATPase_c"/>
    <property type="match status" value="1"/>
</dbReference>
<dbReference type="CDD" id="cd00082">
    <property type="entry name" value="HisKA"/>
    <property type="match status" value="1"/>
</dbReference>
<reference evidence="10" key="1">
    <citation type="submission" date="2022-03" db="EMBL/GenBank/DDBJ databases">
        <title>Genome Encyclopedia of Bacteria and Archaea VI: Functional Genomics of Type Strains.</title>
        <authorList>
            <person name="Whitman W."/>
        </authorList>
    </citation>
    <scope>NUCLEOTIDE SEQUENCE</scope>
    <source>
        <strain evidence="10">HSC-15S17</strain>
    </source>
</reference>
<comment type="catalytic activity">
    <reaction evidence="1">
        <text>ATP + protein L-histidine = ADP + protein N-phospho-L-histidine.</text>
        <dbReference type="EC" id="2.7.13.3"/>
    </reaction>
</comment>
<dbReference type="PANTHER" id="PTHR42878">
    <property type="entry name" value="TWO-COMPONENT HISTIDINE KINASE"/>
    <property type="match status" value="1"/>
</dbReference>
<sequence length="511" mass="56976">MGIVLQDALLKNLGIEGLSLEWLLASATDAMLIVDQGGHILLANPALERLFGYGAGEMLGLALEALVPARFHGAHVGQRDDYFGQPRARAMGVGAELFGRHRDGREFGVEVSLSPLRTSQGLALVLATVRDVTERKLAQQALQESEARMRAIFETAVDAIITIDEQGVLERLNPAAERLFGYAEAEVAGRNVSMLMPQPHRQLHDGYLAHYRDTGEKRIIGKGREVEGLRKDGSVFPMELSVVEMQLGARRMFTGMVRDISERKRAEQHNRRLMQEISSANEELTNFAYVVSHDLKAPLRGIGSLADWLATDYAEQFNDEGKEHMRLLINRVHRMSSLIDGILQYSRVGRVREAQSAVDLNQLLVDVVDLLAPPPRFRITVAPALPTVQIEPTRIQQVFHNLISNAIKYMDKPDGVIEIGCEDDGSHWRFSVRDNGPGIETRHFERIFQLFQTLASRDRVESTGVGLALAKKIVEMYQGRIWLESQMGQGCTFWFTLPKSGAHLSRTGNPA</sequence>
<dbReference type="CDD" id="cd00130">
    <property type="entry name" value="PAS"/>
    <property type="match status" value="2"/>
</dbReference>
<dbReference type="InterPro" id="IPR004358">
    <property type="entry name" value="Sig_transdc_His_kin-like_C"/>
</dbReference>
<proteinExistence type="predicted"/>
<dbReference type="Gene3D" id="3.30.565.10">
    <property type="entry name" value="Histidine kinase-like ATPase, C-terminal domain"/>
    <property type="match status" value="1"/>
</dbReference>
<feature type="domain" description="Histidine kinase" evidence="7">
    <location>
        <begin position="290"/>
        <end position="501"/>
    </location>
</feature>
<dbReference type="InterPro" id="IPR003661">
    <property type="entry name" value="HisK_dim/P_dom"/>
</dbReference>
<name>A0ABT1GJH1_9BURK</name>
<feature type="domain" description="PAC" evidence="9">
    <location>
        <begin position="91"/>
        <end position="144"/>
    </location>
</feature>
<evidence type="ECO:0000259" key="9">
    <source>
        <dbReference type="PROSITE" id="PS50113"/>
    </source>
</evidence>
<evidence type="ECO:0000256" key="1">
    <source>
        <dbReference type="ARBA" id="ARBA00000085"/>
    </source>
</evidence>
<dbReference type="EC" id="2.7.13.3" evidence="2"/>
<evidence type="ECO:0000313" key="10">
    <source>
        <dbReference type="EMBL" id="MCP2007718.1"/>
    </source>
</evidence>
<dbReference type="PROSITE" id="PS50109">
    <property type="entry name" value="HIS_KIN"/>
    <property type="match status" value="1"/>
</dbReference>
<evidence type="ECO:0000259" key="8">
    <source>
        <dbReference type="PROSITE" id="PS50112"/>
    </source>
</evidence>
<dbReference type="Pfam" id="PF13426">
    <property type="entry name" value="PAS_9"/>
    <property type="match status" value="1"/>
</dbReference>
<dbReference type="PANTHER" id="PTHR42878:SF15">
    <property type="entry name" value="BACTERIOPHYTOCHROME"/>
    <property type="match status" value="1"/>
</dbReference>
<keyword evidence="4" id="KW-0808">Transferase</keyword>
<dbReference type="RefSeq" id="WP_229224966.1">
    <property type="nucleotide sequence ID" value="NZ_JAHTGR010000011.1"/>
</dbReference>
<dbReference type="PROSITE" id="PS50112">
    <property type="entry name" value="PAS"/>
    <property type="match status" value="2"/>
</dbReference>
<dbReference type="SMART" id="SM00388">
    <property type="entry name" value="HisKA"/>
    <property type="match status" value="1"/>
</dbReference>
<feature type="domain" description="PAS" evidence="8">
    <location>
        <begin position="23"/>
        <end position="60"/>
    </location>
</feature>
<dbReference type="SMART" id="SM00086">
    <property type="entry name" value="PAC"/>
    <property type="match status" value="2"/>
</dbReference>
<keyword evidence="11" id="KW-1185">Reference proteome</keyword>
<dbReference type="Pfam" id="PF00512">
    <property type="entry name" value="HisKA"/>
    <property type="match status" value="1"/>
</dbReference>
<evidence type="ECO:0000256" key="2">
    <source>
        <dbReference type="ARBA" id="ARBA00012438"/>
    </source>
</evidence>
<dbReference type="InterPro" id="IPR050351">
    <property type="entry name" value="BphY/WalK/GraS-like"/>
</dbReference>
<dbReference type="SUPFAM" id="SSF55785">
    <property type="entry name" value="PYP-like sensor domain (PAS domain)"/>
    <property type="match status" value="2"/>
</dbReference>
<dbReference type="EMBL" id="JALJZU010000002">
    <property type="protein sequence ID" value="MCP2007718.1"/>
    <property type="molecule type" value="Genomic_DNA"/>
</dbReference>
<dbReference type="SMART" id="SM00091">
    <property type="entry name" value="PAS"/>
    <property type="match status" value="2"/>
</dbReference>
<evidence type="ECO:0000256" key="6">
    <source>
        <dbReference type="ARBA" id="ARBA00023136"/>
    </source>
</evidence>
<dbReference type="InterPro" id="IPR035965">
    <property type="entry name" value="PAS-like_dom_sf"/>
</dbReference>
<keyword evidence="3" id="KW-0597">Phosphoprotein</keyword>
<feature type="domain" description="PAS" evidence="8">
    <location>
        <begin position="145"/>
        <end position="205"/>
    </location>
</feature>
<dbReference type="SUPFAM" id="SSF47384">
    <property type="entry name" value="Homodimeric domain of signal transducing histidine kinase"/>
    <property type="match status" value="1"/>
</dbReference>
<dbReference type="InterPro" id="IPR001610">
    <property type="entry name" value="PAC"/>
</dbReference>
<dbReference type="Proteomes" id="UP001162889">
    <property type="component" value="Unassembled WGS sequence"/>
</dbReference>
<evidence type="ECO:0000256" key="4">
    <source>
        <dbReference type="ARBA" id="ARBA00022679"/>
    </source>
</evidence>
<dbReference type="InterPro" id="IPR036097">
    <property type="entry name" value="HisK_dim/P_sf"/>
</dbReference>
<dbReference type="PROSITE" id="PS50113">
    <property type="entry name" value="PAC"/>
    <property type="match status" value="2"/>
</dbReference>
<protein>
    <recommendedName>
        <fullName evidence="2">histidine kinase</fullName>
        <ecNumber evidence="2">2.7.13.3</ecNumber>
    </recommendedName>
</protein>
<dbReference type="Pfam" id="PF00989">
    <property type="entry name" value="PAS"/>
    <property type="match status" value="1"/>
</dbReference>
<dbReference type="InterPro" id="IPR013767">
    <property type="entry name" value="PAS_fold"/>
</dbReference>
<dbReference type="SUPFAM" id="SSF55874">
    <property type="entry name" value="ATPase domain of HSP90 chaperone/DNA topoisomerase II/histidine kinase"/>
    <property type="match status" value="1"/>
</dbReference>
<evidence type="ECO:0000313" key="11">
    <source>
        <dbReference type="Proteomes" id="UP001162889"/>
    </source>
</evidence>
<dbReference type="InterPro" id="IPR036890">
    <property type="entry name" value="HATPase_C_sf"/>
</dbReference>
<feature type="domain" description="PAC" evidence="9">
    <location>
        <begin position="222"/>
        <end position="272"/>
    </location>
</feature>
<dbReference type="NCBIfam" id="TIGR00229">
    <property type="entry name" value="sensory_box"/>
    <property type="match status" value="2"/>
</dbReference>
<keyword evidence="5" id="KW-0418">Kinase</keyword>
<accession>A0ABT1GJH1</accession>
<dbReference type="PRINTS" id="PR00344">
    <property type="entry name" value="BCTRLSENSOR"/>
</dbReference>
<organism evidence="10 11">
    <name type="scientific">Duganella violaceipulchra</name>
    <dbReference type="NCBI Taxonomy" id="2849652"/>
    <lineage>
        <taxon>Bacteria</taxon>
        <taxon>Pseudomonadati</taxon>
        <taxon>Pseudomonadota</taxon>
        <taxon>Betaproteobacteria</taxon>
        <taxon>Burkholderiales</taxon>
        <taxon>Oxalobacteraceae</taxon>
        <taxon>Telluria group</taxon>
        <taxon>Duganella</taxon>
    </lineage>
</organism>
<keyword evidence="6" id="KW-0472">Membrane</keyword>